<dbReference type="AlphaFoldDB" id="A0A1S2Z8E9"/>
<dbReference type="PaxDb" id="3827-XP_004516923.1"/>
<dbReference type="Proteomes" id="UP000087171">
    <property type="component" value="Unplaced"/>
</dbReference>
<reference evidence="4" key="1">
    <citation type="submission" date="2025-08" db="UniProtKB">
        <authorList>
            <consortium name="RefSeq"/>
        </authorList>
    </citation>
    <scope>IDENTIFICATION</scope>
    <source>
        <tissue evidence="4">Etiolated seedlings</tissue>
    </source>
</reference>
<gene>
    <name evidence="4" type="primary">LOC101505992</name>
</gene>
<proteinExistence type="predicted"/>
<keyword evidence="2" id="KW-1133">Transmembrane helix</keyword>
<dbReference type="RefSeq" id="XP_004516923.1">
    <property type="nucleotide sequence ID" value="XM_004516866.2"/>
</dbReference>
<evidence type="ECO:0000256" key="1">
    <source>
        <dbReference type="SAM" id="MobiDB-lite"/>
    </source>
</evidence>
<feature type="transmembrane region" description="Helical" evidence="2">
    <location>
        <begin position="106"/>
        <end position="125"/>
    </location>
</feature>
<sequence>METLCRAISIEESSMPWYGNVDIAIDDKQYVLDMQKILRLPPLHFPRQRPQPPPPPPPRSPPPPPPNSPPDRRGKKEPHEVKKEPQPPFKSPPEVVQIDLLPFKTLLIGLGVFVGIALAIGQVMLKNK</sequence>
<evidence type="ECO:0000256" key="2">
    <source>
        <dbReference type="SAM" id="Phobius"/>
    </source>
</evidence>
<protein>
    <submittedName>
        <fullName evidence="4">Glyceraldehyde-3-phosphate dehydrogenase, testis-specific-like</fullName>
    </submittedName>
</protein>
<keyword evidence="2" id="KW-0812">Transmembrane</keyword>
<name>A0A1S2Z8E9_CICAR</name>
<keyword evidence="2" id="KW-0472">Membrane</keyword>
<feature type="region of interest" description="Disordered" evidence="1">
    <location>
        <begin position="41"/>
        <end position="94"/>
    </location>
</feature>
<keyword evidence="3" id="KW-1185">Reference proteome</keyword>
<feature type="compositionally biased region" description="Pro residues" evidence="1">
    <location>
        <begin position="49"/>
        <end position="69"/>
    </location>
</feature>
<organism evidence="3 4">
    <name type="scientific">Cicer arietinum</name>
    <name type="common">Chickpea</name>
    <name type="synonym">Garbanzo</name>
    <dbReference type="NCBI Taxonomy" id="3827"/>
    <lineage>
        <taxon>Eukaryota</taxon>
        <taxon>Viridiplantae</taxon>
        <taxon>Streptophyta</taxon>
        <taxon>Embryophyta</taxon>
        <taxon>Tracheophyta</taxon>
        <taxon>Spermatophyta</taxon>
        <taxon>Magnoliopsida</taxon>
        <taxon>eudicotyledons</taxon>
        <taxon>Gunneridae</taxon>
        <taxon>Pentapetalae</taxon>
        <taxon>rosids</taxon>
        <taxon>fabids</taxon>
        <taxon>Fabales</taxon>
        <taxon>Fabaceae</taxon>
        <taxon>Papilionoideae</taxon>
        <taxon>50 kb inversion clade</taxon>
        <taxon>NPAAA clade</taxon>
        <taxon>Hologalegina</taxon>
        <taxon>IRL clade</taxon>
        <taxon>Cicereae</taxon>
        <taxon>Cicer</taxon>
    </lineage>
</organism>
<evidence type="ECO:0000313" key="4">
    <source>
        <dbReference type="RefSeq" id="XP_004516923.1"/>
    </source>
</evidence>
<dbReference type="KEGG" id="cam:101505992"/>
<feature type="compositionally biased region" description="Basic and acidic residues" evidence="1">
    <location>
        <begin position="70"/>
        <end position="85"/>
    </location>
</feature>
<evidence type="ECO:0000313" key="3">
    <source>
        <dbReference type="Proteomes" id="UP000087171"/>
    </source>
</evidence>
<accession>A0A1S2Z8E9</accession>
<dbReference type="GeneID" id="101505992"/>